<name>A0ABW6VRD0_9ACTN</name>
<protein>
    <submittedName>
        <fullName evidence="2">Uncharacterized protein</fullName>
    </submittedName>
</protein>
<feature type="transmembrane region" description="Helical" evidence="1">
    <location>
        <begin position="126"/>
        <end position="146"/>
    </location>
</feature>
<keyword evidence="3" id="KW-1185">Reference proteome</keyword>
<accession>A0ABW6VRD0</accession>
<keyword evidence="1" id="KW-0472">Membrane</keyword>
<keyword evidence="1" id="KW-0812">Transmembrane</keyword>
<feature type="transmembrane region" description="Helical" evidence="1">
    <location>
        <begin position="23"/>
        <end position="46"/>
    </location>
</feature>
<evidence type="ECO:0000313" key="3">
    <source>
        <dbReference type="Proteomes" id="UP001602287"/>
    </source>
</evidence>
<dbReference type="RefSeq" id="WP_387219246.1">
    <property type="nucleotide sequence ID" value="NZ_JBIAZM010000003.1"/>
</dbReference>
<dbReference type="Proteomes" id="UP001602287">
    <property type="component" value="Unassembled WGS sequence"/>
</dbReference>
<keyword evidence="1" id="KW-1133">Transmembrane helix</keyword>
<evidence type="ECO:0000256" key="1">
    <source>
        <dbReference type="SAM" id="Phobius"/>
    </source>
</evidence>
<comment type="caution">
    <text evidence="2">The sequence shown here is derived from an EMBL/GenBank/DDBJ whole genome shotgun (WGS) entry which is preliminary data.</text>
</comment>
<reference evidence="2 3" key="1">
    <citation type="submission" date="2024-10" db="EMBL/GenBank/DDBJ databases">
        <title>The Natural Products Discovery Center: Release of the First 8490 Sequenced Strains for Exploring Actinobacteria Biosynthetic Diversity.</title>
        <authorList>
            <person name="Kalkreuter E."/>
            <person name="Kautsar S.A."/>
            <person name="Yang D."/>
            <person name="Bader C.D."/>
            <person name="Teijaro C.N."/>
            <person name="Fluegel L."/>
            <person name="Davis C.M."/>
            <person name="Simpson J.R."/>
            <person name="Lauterbach L."/>
            <person name="Steele A.D."/>
            <person name="Gui C."/>
            <person name="Meng S."/>
            <person name="Li G."/>
            <person name="Viehrig K."/>
            <person name="Ye F."/>
            <person name="Su P."/>
            <person name="Kiefer A.F."/>
            <person name="Nichols A."/>
            <person name="Cepeda A.J."/>
            <person name="Yan W."/>
            <person name="Fan B."/>
            <person name="Jiang Y."/>
            <person name="Adhikari A."/>
            <person name="Zheng C.-J."/>
            <person name="Schuster L."/>
            <person name="Cowan T.M."/>
            <person name="Smanski M.J."/>
            <person name="Chevrette M.G."/>
            <person name="De Carvalho L.P.S."/>
            <person name="Shen B."/>
        </authorList>
    </citation>
    <scope>NUCLEOTIDE SEQUENCE [LARGE SCALE GENOMIC DNA]</scope>
    <source>
        <strain evidence="2 3">NPDC000140</strain>
    </source>
</reference>
<gene>
    <name evidence="2" type="ORF">ACFY3B_09240</name>
</gene>
<sequence length="192" mass="20629">MDVDNEERRATAAAGRRGRGRRFFARATGLQLMAVYWVPMTVLIGLPMRWLFDRQEALDEAVLGAALNAVWIGPSIYLAQRVVGEARQDPEGYPLRQAVRTGTVPEDDAVRADLPGYLAGQRRATWAALLSVLVTALGLILLALLAADNEGFAVIFGVVAAVSAAVAALTLTRIRRLASLLPGPPETPRSQG</sequence>
<dbReference type="EMBL" id="JBIAZM010000003">
    <property type="protein sequence ID" value="MFF5199781.1"/>
    <property type="molecule type" value="Genomic_DNA"/>
</dbReference>
<evidence type="ECO:0000313" key="2">
    <source>
        <dbReference type="EMBL" id="MFF5199781.1"/>
    </source>
</evidence>
<organism evidence="2 3">
    <name type="scientific">Micromonospora parva</name>
    <dbReference type="NCBI Taxonomy" id="1464048"/>
    <lineage>
        <taxon>Bacteria</taxon>
        <taxon>Bacillati</taxon>
        <taxon>Actinomycetota</taxon>
        <taxon>Actinomycetes</taxon>
        <taxon>Micromonosporales</taxon>
        <taxon>Micromonosporaceae</taxon>
        <taxon>Micromonospora</taxon>
    </lineage>
</organism>
<feature type="transmembrane region" description="Helical" evidence="1">
    <location>
        <begin position="61"/>
        <end position="79"/>
    </location>
</feature>
<proteinExistence type="predicted"/>
<feature type="transmembrane region" description="Helical" evidence="1">
    <location>
        <begin position="152"/>
        <end position="171"/>
    </location>
</feature>